<keyword evidence="6" id="KW-1185">Reference proteome</keyword>
<gene>
    <name evidence="4" type="ORF">MIZ03_2188</name>
    <name evidence="5" type="ORF">MIZ03_4380</name>
</gene>
<proteinExistence type="predicted"/>
<evidence type="ECO:0000313" key="5">
    <source>
        <dbReference type="EMBL" id="BCO29457.1"/>
    </source>
</evidence>
<evidence type="ECO:0000256" key="1">
    <source>
        <dbReference type="ARBA" id="ARBA00022553"/>
    </source>
</evidence>
<protein>
    <submittedName>
        <fullName evidence="5">Chemotaxis protein CheY</fullName>
    </submittedName>
</protein>
<dbReference type="SUPFAM" id="SSF52172">
    <property type="entry name" value="CheY-like"/>
    <property type="match status" value="1"/>
</dbReference>
<dbReference type="Pfam" id="PF00072">
    <property type="entry name" value="Response_reg"/>
    <property type="match status" value="1"/>
</dbReference>
<dbReference type="CDD" id="cd00156">
    <property type="entry name" value="REC"/>
    <property type="match status" value="1"/>
</dbReference>
<dbReference type="Proteomes" id="UP000824366">
    <property type="component" value="Chromosome"/>
</dbReference>
<dbReference type="EMBL" id="AP024238">
    <property type="protein sequence ID" value="BCO27300.1"/>
    <property type="molecule type" value="Genomic_DNA"/>
</dbReference>
<evidence type="ECO:0000259" key="3">
    <source>
        <dbReference type="PROSITE" id="PS50110"/>
    </source>
</evidence>
<dbReference type="InterPro" id="IPR011006">
    <property type="entry name" value="CheY-like_superfamily"/>
</dbReference>
<feature type="domain" description="Response regulatory" evidence="3">
    <location>
        <begin position="7"/>
        <end position="126"/>
    </location>
</feature>
<evidence type="ECO:0000313" key="6">
    <source>
        <dbReference type="Proteomes" id="UP000824366"/>
    </source>
</evidence>
<dbReference type="Gene3D" id="3.40.50.2300">
    <property type="match status" value="1"/>
</dbReference>
<dbReference type="InterPro" id="IPR001789">
    <property type="entry name" value="Sig_transdc_resp-reg_receiver"/>
</dbReference>
<dbReference type="SMART" id="SM00448">
    <property type="entry name" value="REC"/>
    <property type="match status" value="1"/>
</dbReference>
<dbReference type="PROSITE" id="PS50110">
    <property type="entry name" value="RESPONSE_REGULATORY"/>
    <property type="match status" value="1"/>
</dbReference>
<evidence type="ECO:0000256" key="2">
    <source>
        <dbReference type="PROSITE-ProRule" id="PRU00169"/>
    </source>
</evidence>
<reference evidence="5 6" key="1">
    <citation type="journal article" date="2021" name="Microbiol. Spectr.">
        <title>A Single Bacterium Capable of Oxidation and Reduction of Iron at Circumneutral pH.</title>
        <authorList>
            <person name="Kato S."/>
            <person name="Ohkuma M."/>
        </authorList>
    </citation>
    <scope>NUCLEOTIDE SEQUENCE [LARGE SCALE GENOMIC DNA]</scope>
    <source>
        <strain evidence="5 6">MIZ03</strain>
    </source>
</reference>
<evidence type="ECO:0000313" key="4">
    <source>
        <dbReference type="EMBL" id="BCO27300.1"/>
    </source>
</evidence>
<organism evidence="5 6">
    <name type="scientific">Rhodoferax lithotrophicus</name>
    <dbReference type="NCBI Taxonomy" id="2798804"/>
    <lineage>
        <taxon>Bacteria</taxon>
        <taxon>Pseudomonadati</taxon>
        <taxon>Pseudomonadota</taxon>
        <taxon>Betaproteobacteria</taxon>
        <taxon>Burkholderiales</taxon>
        <taxon>Comamonadaceae</taxon>
        <taxon>Rhodoferax</taxon>
    </lineage>
</organism>
<dbReference type="PANTHER" id="PTHR44591">
    <property type="entry name" value="STRESS RESPONSE REGULATOR PROTEIN 1"/>
    <property type="match status" value="1"/>
</dbReference>
<accession>A0ABN6DBS1</accession>
<dbReference type="RefSeq" id="WP_223905498.1">
    <property type="nucleotide sequence ID" value="NZ_AP024238.1"/>
</dbReference>
<dbReference type="InterPro" id="IPR050595">
    <property type="entry name" value="Bact_response_regulator"/>
</dbReference>
<dbReference type="EMBL" id="AP024238">
    <property type="protein sequence ID" value="BCO29457.1"/>
    <property type="molecule type" value="Genomic_DNA"/>
</dbReference>
<feature type="modified residue" description="4-aspartylphosphate" evidence="2">
    <location>
        <position position="57"/>
    </location>
</feature>
<name>A0ABN6DBS1_9BURK</name>
<sequence>MKLGEAKVMVIDDDPVMTSYVVNMLKRMGVGQIMEAGNGVTGLALAISAKPNVILSDIHMSPMNGFDFVRNLRKHPVTEIRKTPVLMMSADDSSDKLNEMIPLGIAGYIVKPPNISMLKVKIEHLLKFL</sequence>
<keyword evidence="1 2" id="KW-0597">Phosphoprotein</keyword>
<dbReference type="PANTHER" id="PTHR44591:SF3">
    <property type="entry name" value="RESPONSE REGULATORY DOMAIN-CONTAINING PROTEIN"/>
    <property type="match status" value="1"/>
</dbReference>